<dbReference type="AlphaFoldDB" id="A0A5B7EKD4"/>
<accession>A0A5B7EKD4</accession>
<dbReference type="Proteomes" id="UP000324222">
    <property type="component" value="Unassembled WGS sequence"/>
</dbReference>
<gene>
    <name evidence="1" type="ORF">E2C01_026991</name>
</gene>
<evidence type="ECO:0000313" key="1">
    <source>
        <dbReference type="EMBL" id="MPC33636.1"/>
    </source>
</evidence>
<evidence type="ECO:0000313" key="2">
    <source>
        <dbReference type="Proteomes" id="UP000324222"/>
    </source>
</evidence>
<name>A0A5B7EKD4_PORTR</name>
<organism evidence="1 2">
    <name type="scientific">Portunus trituberculatus</name>
    <name type="common">Swimming crab</name>
    <name type="synonym">Neptunus trituberculatus</name>
    <dbReference type="NCBI Taxonomy" id="210409"/>
    <lineage>
        <taxon>Eukaryota</taxon>
        <taxon>Metazoa</taxon>
        <taxon>Ecdysozoa</taxon>
        <taxon>Arthropoda</taxon>
        <taxon>Crustacea</taxon>
        <taxon>Multicrustacea</taxon>
        <taxon>Malacostraca</taxon>
        <taxon>Eumalacostraca</taxon>
        <taxon>Eucarida</taxon>
        <taxon>Decapoda</taxon>
        <taxon>Pleocyemata</taxon>
        <taxon>Brachyura</taxon>
        <taxon>Eubrachyura</taxon>
        <taxon>Portunoidea</taxon>
        <taxon>Portunidae</taxon>
        <taxon>Portuninae</taxon>
        <taxon>Portunus</taxon>
    </lineage>
</organism>
<dbReference type="EMBL" id="VSRR010002874">
    <property type="protein sequence ID" value="MPC33636.1"/>
    <property type="molecule type" value="Genomic_DNA"/>
</dbReference>
<proteinExistence type="predicted"/>
<keyword evidence="2" id="KW-1185">Reference proteome</keyword>
<protein>
    <submittedName>
        <fullName evidence="1">Uncharacterized protein</fullName>
    </submittedName>
</protein>
<comment type="caution">
    <text evidence="1">The sequence shown here is derived from an EMBL/GenBank/DDBJ whole genome shotgun (WGS) entry which is preliminary data.</text>
</comment>
<reference evidence="1 2" key="1">
    <citation type="submission" date="2019-05" db="EMBL/GenBank/DDBJ databases">
        <title>Another draft genome of Portunus trituberculatus and its Hox gene families provides insights of decapod evolution.</title>
        <authorList>
            <person name="Jeong J.-H."/>
            <person name="Song I."/>
            <person name="Kim S."/>
            <person name="Choi T."/>
            <person name="Kim D."/>
            <person name="Ryu S."/>
            <person name="Kim W."/>
        </authorList>
    </citation>
    <scope>NUCLEOTIDE SEQUENCE [LARGE SCALE GENOMIC DNA]</scope>
    <source>
        <tissue evidence="1">Muscle</tissue>
    </source>
</reference>
<sequence length="67" mass="7234">MQPSHLHHSICPSSRGGDEVTLGLPHLPTHLCSIALPVTPPPSRQASSGGRLARHILHTLPQIRLRP</sequence>